<dbReference type="PRINTS" id="PR00369">
    <property type="entry name" value="FLAVODOXIN"/>
</dbReference>
<feature type="domain" description="Flavodoxin-like" evidence="14">
    <location>
        <begin position="93"/>
        <end position="237"/>
    </location>
</feature>
<dbReference type="PANTHER" id="PTHR19384:SF84">
    <property type="entry name" value="METHIONINE SYNTHASE REDUCTASE"/>
    <property type="match status" value="1"/>
</dbReference>
<evidence type="ECO:0000256" key="13">
    <source>
        <dbReference type="SAM" id="MobiDB-lite"/>
    </source>
</evidence>
<feature type="region of interest" description="Disordered" evidence="13">
    <location>
        <begin position="32"/>
        <end position="87"/>
    </location>
</feature>
<dbReference type="Pfam" id="PF00258">
    <property type="entry name" value="Flavodoxin_1"/>
    <property type="match status" value="1"/>
</dbReference>
<keyword evidence="10" id="KW-0486">Methionine biosynthesis</keyword>
<dbReference type="PRINTS" id="PR00371">
    <property type="entry name" value="FPNCR"/>
</dbReference>
<dbReference type="Gene3D" id="1.20.990.10">
    <property type="entry name" value="NADPH-cytochrome p450 Reductase, Chain A, domain 3"/>
    <property type="match status" value="1"/>
</dbReference>
<evidence type="ECO:0000256" key="2">
    <source>
        <dbReference type="ARBA" id="ARBA00001974"/>
    </source>
</evidence>
<evidence type="ECO:0000256" key="9">
    <source>
        <dbReference type="ARBA" id="ARBA00023002"/>
    </source>
</evidence>
<dbReference type="InterPro" id="IPR039261">
    <property type="entry name" value="FNR_nucleotide-bd"/>
</dbReference>
<dbReference type="AlphaFoldDB" id="A0A7S2SIT6"/>
<dbReference type="GO" id="GO:0009086">
    <property type="term" value="P:methionine biosynthetic process"/>
    <property type="evidence" value="ECO:0007669"/>
    <property type="project" value="UniProtKB-KW"/>
</dbReference>
<dbReference type="PROSITE" id="PS50902">
    <property type="entry name" value="FLAVODOXIN_LIKE"/>
    <property type="match status" value="1"/>
</dbReference>
<dbReference type="InterPro" id="IPR001094">
    <property type="entry name" value="Flavdoxin-like"/>
</dbReference>
<dbReference type="SUPFAM" id="SSF52343">
    <property type="entry name" value="Ferredoxin reductase-like, C-terminal NADP-linked domain"/>
    <property type="match status" value="1"/>
</dbReference>
<protein>
    <recommendedName>
        <fullName evidence="12">Methionine synthase reductase</fullName>
        <ecNumber evidence="11">1.16.1.8</ecNumber>
    </recommendedName>
</protein>
<dbReference type="InterPro" id="IPR001433">
    <property type="entry name" value="OxRdtase_FAD/NAD-bd"/>
</dbReference>
<evidence type="ECO:0000256" key="1">
    <source>
        <dbReference type="ARBA" id="ARBA00001917"/>
    </source>
</evidence>
<dbReference type="Gene3D" id="2.40.30.10">
    <property type="entry name" value="Translation factors"/>
    <property type="match status" value="1"/>
</dbReference>
<dbReference type="GO" id="GO:0050667">
    <property type="term" value="P:homocysteine metabolic process"/>
    <property type="evidence" value="ECO:0007669"/>
    <property type="project" value="TreeGrafter"/>
</dbReference>
<dbReference type="InterPro" id="IPR017927">
    <property type="entry name" value="FAD-bd_FR_type"/>
</dbReference>
<dbReference type="InterPro" id="IPR001709">
    <property type="entry name" value="Flavoprot_Pyr_Nucl_cyt_Rdtase"/>
</dbReference>
<dbReference type="InterPro" id="IPR029039">
    <property type="entry name" value="Flavoprotein-like_sf"/>
</dbReference>
<dbReference type="Pfam" id="PF00667">
    <property type="entry name" value="FAD_binding_1"/>
    <property type="match status" value="1"/>
</dbReference>
<evidence type="ECO:0000256" key="5">
    <source>
        <dbReference type="ARBA" id="ARBA00022643"/>
    </source>
</evidence>
<name>A0A7S2SIT6_9STRA</name>
<dbReference type="FunFam" id="3.40.50.80:FF:000001">
    <property type="entry name" value="NADPH--cytochrome P450 reductase 1"/>
    <property type="match status" value="1"/>
</dbReference>
<evidence type="ECO:0000256" key="10">
    <source>
        <dbReference type="ARBA" id="ARBA00023167"/>
    </source>
</evidence>
<dbReference type="Pfam" id="PF00175">
    <property type="entry name" value="NAD_binding_1"/>
    <property type="match status" value="1"/>
</dbReference>
<keyword evidence="6" id="KW-0949">S-adenosyl-L-methionine</keyword>
<dbReference type="GO" id="GO:0030586">
    <property type="term" value="F:[methionine synthase] reductase (NADPH) activity"/>
    <property type="evidence" value="ECO:0007669"/>
    <property type="project" value="UniProtKB-EC"/>
</dbReference>
<sequence>MPRASQGILLALGAAGATLALVLLWPRKEAASSGGEEVTSVVPNDPPAAEPAADPGAPPAAAPAPTAAPVAEPSAAPAPPPAGELTASSGKPVLIGYGSQTGNAKSIAQSIFETCQARGMDCTLSALNDFKKWKHGLADLELAVLVVSTTGNGDAPDNCDRFRSFVKRKSHPEGMLEHLRYTVLALGDTNYDKFCAMGKFFDTRFKDLGAKPFLALGCADEATGLEDVVEPWCAALHEKLEVVLSGHLPPVLETSASRAARKAGAAKPAAATQGQGATAQGAELHLVPSKEAMILCRTRKVKIPDIPRLAQGNEAASPASAKATGVGLYEAQFSTEPQAGSGEDEAEDSEEFQVQVLSARYLTAGGASAERRVVELVVQGRPPAGGSYRVGDAVGITCENDKKDVEAVLSVVARAHAAEPSFAPDTFVGLQYSHSGKVVDLSSLGLPSRCTVRQALTSHFDLCGPLKPSLLRSLASSTSNAEERRCLEVLAGDKACFDAVVKDQSLRFAELLEMFPSCQPSLGLLMACLPPLACRYYSIASSPSAVGKDVFRVAFAVAQWKAKDVDRHGLCTNLLETSWLAPWLAANVDPARRPTLRLRAVLKPAEDFTLPRETDRPVVMIGPGTGVAPFMGFIQERRQEKLRARKASTGRHGGRGGGAAALGPLVLYFGCRHRANDWIYKDEMQDAMDVGVLDQLRLAFSRDQDHKVYVQHLMLQDQGDLFRLIHENEGYVFVCGDGTAMAKDVHEALLTILLSRPHLFPSRSAAEKYIEEMKESGRYACDIWGE</sequence>
<evidence type="ECO:0000256" key="11">
    <source>
        <dbReference type="ARBA" id="ARBA00039088"/>
    </source>
</evidence>
<evidence type="ECO:0000256" key="12">
    <source>
        <dbReference type="ARBA" id="ARBA00040659"/>
    </source>
</evidence>
<evidence type="ECO:0000259" key="14">
    <source>
        <dbReference type="PROSITE" id="PS50902"/>
    </source>
</evidence>
<dbReference type="PANTHER" id="PTHR19384">
    <property type="entry name" value="NITRIC OXIDE SYNTHASE-RELATED"/>
    <property type="match status" value="1"/>
</dbReference>
<keyword evidence="8" id="KW-0521">NADP</keyword>
<keyword evidence="4" id="KW-0285">Flavoprotein</keyword>
<dbReference type="SUPFAM" id="SSF52218">
    <property type="entry name" value="Flavoproteins"/>
    <property type="match status" value="1"/>
</dbReference>
<evidence type="ECO:0000256" key="4">
    <source>
        <dbReference type="ARBA" id="ARBA00022630"/>
    </source>
</evidence>
<organism evidence="16">
    <name type="scientific">Rhizochromulina marina</name>
    <dbReference type="NCBI Taxonomy" id="1034831"/>
    <lineage>
        <taxon>Eukaryota</taxon>
        <taxon>Sar</taxon>
        <taxon>Stramenopiles</taxon>
        <taxon>Ochrophyta</taxon>
        <taxon>Dictyochophyceae</taxon>
        <taxon>Rhizochromulinales</taxon>
        <taxon>Rhizochromulina</taxon>
    </lineage>
</organism>
<accession>A0A7S2SIT6</accession>
<dbReference type="GO" id="GO:0010181">
    <property type="term" value="F:FMN binding"/>
    <property type="evidence" value="ECO:0007669"/>
    <property type="project" value="InterPro"/>
</dbReference>
<keyword evidence="7" id="KW-0274">FAD</keyword>
<dbReference type="EMBL" id="HBHJ01023267">
    <property type="protein sequence ID" value="CAD9701353.1"/>
    <property type="molecule type" value="Transcribed_RNA"/>
</dbReference>
<comment type="cofactor">
    <cofactor evidence="2">
        <name>FAD</name>
        <dbReference type="ChEBI" id="CHEBI:57692"/>
    </cofactor>
</comment>
<dbReference type="FunFam" id="3.40.50.360:FF:000059">
    <property type="entry name" value="5-methyltetrahydrofolate-homocysteine methyltransferase reductase"/>
    <property type="match status" value="1"/>
</dbReference>
<evidence type="ECO:0000256" key="7">
    <source>
        <dbReference type="ARBA" id="ARBA00022827"/>
    </source>
</evidence>
<dbReference type="InterPro" id="IPR003097">
    <property type="entry name" value="CysJ-like_FAD-binding"/>
</dbReference>
<dbReference type="GO" id="GO:0050660">
    <property type="term" value="F:flavin adenine dinucleotide binding"/>
    <property type="evidence" value="ECO:0007669"/>
    <property type="project" value="TreeGrafter"/>
</dbReference>
<feature type="region of interest" description="Disordered" evidence="13">
    <location>
        <begin position="263"/>
        <end position="282"/>
    </location>
</feature>
<gene>
    <name evidence="16" type="ORF">RMAR1173_LOCUS15313</name>
</gene>
<dbReference type="SUPFAM" id="SSF63380">
    <property type="entry name" value="Riboflavin synthase domain-like"/>
    <property type="match status" value="1"/>
</dbReference>
<keyword evidence="9" id="KW-0560">Oxidoreductase</keyword>
<dbReference type="InterPro" id="IPR023173">
    <property type="entry name" value="NADPH_Cyt_P450_Rdtase_alpha"/>
</dbReference>
<dbReference type="InterPro" id="IPR017938">
    <property type="entry name" value="Riboflavin_synthase-like_b-brl"/>
</dbReference>
<evidence type="ECO:0000256" key="6">
    <source>
        <dbReference type="ARBA" id="ARBA00022691"/>
    </source>
</evidence>
<feature type="compositionally biased region" description="Low complexity" evidence="13">
    <location>
        <begin position="63"/>
        <end position="75"/>
    </location>
</feature>
<comment type="cofactor">
    <cofactor evidence="1">
        <name>FMN</name>
        <dbReference type="ChEBI" id="CHEBI:58210"/>
    </cofactor>
</comment>
<reference evidence="16" key="1">
    <citation type="submission" date="2021-01" db="EMBL/GenBank/DDBJ databases">
        <authorList>
            <person name="Corre E."/>
            <person name="Pelletier E."/>
            <person name="Niang G."/>
            <person name="Scheremetjew M."/>
            <person name="Finn R."/>
            <person name="Kale V."/>
            <person name="Holt S."/>
            <person name="Cochrane G."/>
            <person name="Meng A."/>
            <person name="Brown T."/>
            <person name="Cohen L."/>
        </authorList>
    </citation>
    <scope>NUCLEOTIDE SEQUENCE</scope>
    <source>
        <strain evidence="16">CCMP1243</strain>
    </source>
</reference>
<dbReference type="Gene3D" id="3.40.50.80">
    <property type="entry name" value="Nucleotide-binding domain of ferredoxin-NADP reductase (FNR) module"/>
    <property type="match status" value="1"/>
</dbReference>
<proteinExistence type="predicted"/>
<dbReference type="InterPro" id="IPR008254">
    <property type="entry name" value="Flavodoxin/NO_synth"/>
</dbReference>
<keyword evidence="5" id="KW-0288">FMN</keyword>
<evidence type="ECO:0000313" key="16">
    <source>
        <dbReference type="EMBL" id="CAD9701353.1"/>
    </source>
</evidence>
<dbReference type="EC" id="1.16.1.8" evidence="11"/>
<dbReference type="PROSITE" id="PS51384">
    <property type="entry name" value="FAD_FR"/>
    <property type="match status" value="1"/>
</dbReference>
<dbReference type="Gene3D" id="3.40.50.360">
    <property type="match status" value="1"/>
</dbReference>
<feature type="domain" description="FAD-binding FR-type" evidence="15">
    <location>
        <begin position="349"/>
        <end position="611"/>
    </location>
</feature>
<keyword evidence="3" id="KW-0028">Amino-acid biosynthesis</keyword>
<evidence type="ECO:0000256" key="8">
    <source>
        <dbReference type="ARBA" id="ARBA00022857"/>
    </source>
</evidence>
<evidence type="ECO:0000259" key="15">
    <source>
        <dbReference type="PROSITE" id="PS51384"/>
    </source>
</evidence>
<dbReference type="GO" id="GO:0005829">
    <property type="term" value="C:cytosol"/>
    <property type="evidence" value="ECO:0007669"/>
    <property type="project" value="TreeGrafter"/>
</dbReference>
<evidence type="ECO:0000256" key="3">
    <source>
        <dbReference type="ARBA" id="ARBA00022605"/>
    </source>
</evidence>